<evidence type="ECO:0008006" key="10">
    <source>
        <dbReference type="Google" id="ProtNLM"/>
    </source>
</evidence>
<evidence type="ECO:0000256" key="2">
    <source>
        <dbReference type="ARBA" id="ARBA00006679"/>
    </source>
</evidence>
<dbReference type="InterPro" id="IPR032808">
    <property type="entry name" value="DoxX"/>
</dbReference>
<dbReference type="PANTHER" id="PTHR33452">
    <property type="entry name" value="OXIDOREDUCTASE CATD-RELATED"/>
    <property type="match status" value="1"/>
</dbReference>
<feature type="transmembrane region" description="Helical" evidence="7">
    <location>
        <begin position="107"/>
        <end position="130"/>
    </location>
</feature>
<evidence type="ECO:0000313" key="8">
    <source>
        <dbReference type="EMBL" id="OHA90028.1"/>
    </source>
</evidence>
<keyword evidence="5 7" id="KW-1133">Transmembrane helix</keyword>
<sequence>MLNPFPDLLSYSLLAPLILRLVIGIIFIDLGLLKFRSEKERWLASFEALQLRPADFFVYLYGFLQVAGGILLLIGLWTQVAALAFVIFTGIELYIEWSAREVLKRDIVFYLLIFAISLSLLFTGAGAYAFDIPL</sequence>
<keyword evidence="3" id="KW-1003">Cell membrane</keyword>
<reference evidence="8 9" key="1">
    <citation type="journal article" date="2016" name="Nat. Commun.">
        <title>Thousands of microbial genomes shed light on interconnected biogeochemical processes in an aquifer system.</title>
        <authorList>
            <person name="Anantharaman K."/>
            <person name="Brown C.T."/>
            <person name="Hug L.A."/>
            <person name="Sharon I."/>
            <person name="Castelle C.J."/>
            <person name="Probst A.J."/>
            <person name="Thomas B.C."/>
            <person name="Singh A."/>
            <person name="Wilkins M.J."/>
            <person name="Karaoz U."/>
            <person name="Brodie E.L."/>
            <person name="Williams K.H."/>
            <person name="Hubbard S.S."/>
            <person name="Banfield J.F."/>
        </authorList>
    </citation>
    <scope>NUCLEOTIDE SEQUENCE [LARGE SCALE GENOMIC DNA]</scope>
</reference>
<proteinExistence type="inferred from homology"/>
<evidence type="ECO:0000256" key="4">
    <source>
        <dbReference type="ARBA" id="ARBA00022692"/>
    </source>
</evidence>
<accession>A0A1G2SZ62</accession>
<evidence type="ECO:0000256" key="3">
    <source>
        <dbReference type="ARBA" id="ARBA00022475"/>
    </source>
</evidence>
<dbReference type="Proteomes" id="UP000178107">
    <property type="component" value="Unassembled WGS sequence"/>
</dbReference>
<organism evidence="8 9">
    <name type="scientific">Candidatus Zambryskibacteria bacterium RIFCSPHIGHO2_01_FULL_46_25</name>
    <dbReference type="NCBI Taxonomy" id="1802738"/>
    <lineage>
        <taxon>Bacteria</taxon>
        <taxon>Candidatus Zambryskiibacteriota</taxon>
    </lineage>
</organism>
<name>A0A1G2SZ62_9BACT</name>
<evidence type="ECO:0000256" key="7">
    <source>
        <dbReference type="SAM" id="Phobius"/>
    </source>
</evidence>
<dbReference type="InterPro" id="IPR051907">
    <property type="entry name" value="DoxX-like_oxidoreductase"/>
</dbReference>
<comment type="caution">
    <text evidence="8">The sequence shown here is derived from an EMBL/GenBank/DDBJ whole genome shotgun (WGS) entry which is preliminary data.</text>
</comment>
<dbReference type="EMBL" id="MHVH01000006">
    <property type="protein sequence ID" value="OHA90028.1"/>
    <property type="molecule type" value="Genomic_DNA"/>
</dbReference>
<feature type="transmembrane region" description="Helical" evidence="7">
    <location>
        <begin position="12"/>
        <end position="35"/>
    </location>
</feature>
<comment type="subcellular location">
    <subcellularLocation>
        <location evidence="1">Cell membrane</location>
        <topology evidence="1">Multi-pass membrane protein</topology>
    </subcellularLocation>
</comment>
<keyword evidence="6 7" id="KW-0472">Membrane</keyword>
<evidence type="ECO:0000256" key="5">
    <source>
        <dbReference type="ARBA" id="ARBA00022989"/>
    </source>
</evidence>
<gene>
    <name evidence="8" type="ORF">A2838_00100</name>
</gene>
<dbReference type="AlphaFoldDB" id="A0A1G2SZ62"/>
<keyword evidence="4 7" id="KW-0812">Transmembrane</keyword>
<dbReference type="Pfam" id="PF07681">
    <property type="entry name" value="DoxX"/>
    <property type="match status" value="1"/>
</dbReference>
<comment type="similarity">
    <text evidence="2">Belongs to the DoxX family.</text>
</comment>
<dbReference type="GO" id="GO:0005886">
    <property type="term" value="C:plasma membrane"/>
    <property type="evidence" value="ECO:0007669"/>
    <property type="project" value="UniProtKB-SubCell"/>
</dbReference>
<feature type="transmembrane region" description="Helical" evidence="7">
    <location>
        <begin position="80"/>
        <end position="95"/>
    </location>
</feature>
<evidence type="ECO:0000256" key="1">
    <source>
        <dbReference type="ARBA" id="ARBA00004651"/>
    </source>
</evidence>
<evidence type="ECO:0000256" key="6">
    <source>
        <dbReference type="ARBA" id="ARBA00023136"/>
    </source>
</evidence>
<feature type="transmembrane region" description="Helical" evidence="7">
    <location>
        <begin position="56"/>
        <end position="74"/>
    </location>
</feature>
<evidence type="ECO:0000313" key="9">
    <source>
        <dbReference type="Proteomes" id="UP000178107"/>
    </source>
</evidence>
<protein>
    <recommendedName>
        <fullName evidence="10">DoxX family protein</fullName>
    </recommendedName>
</protein>
<dbReference type="PANTHER" id="PTHR33452:SF1">
    <property type="entry name" value="INNER MEMBRANE PROTEIN YPHA-RELATED"/>
    <property type="match status" value="1"/>
</dbReference>